<dbReference type="RefSeq" id="WP_091379945.1">
    <property type="nucleotide sequence ID" value="NZ_LT629740.1"/>
</dbReference>
<proteinExistence type="predicted"/>
<feature type="transmembrane region" description="Helical" evidence="1">
    <location>
        <begin position="127"/>
        <end position="145"/>
    </location>
</feature>
<feature type="transmembrane region" description="Helical" evidence="1">
    <location>
        <begin position="189"/>
        <end position="210"/>
    </location>
</feature>
<dbReference type="AlphaFoldDB" id="A0A1H2CHX7"/>
<dbReference type="Proteomes" id="UP000199679">
    <property type="component" value="Chromosome I"/>
</dbReference>
<keyword evidence="1" id="KW-0472">Membrane</keyword>
<feature type="transmembrane region" description="Helical" evidence="1">
    <location>
        <begin position="97"/>
        <end position="115"/>
    </location>
</feature>
<organism evidence="2 3">
    <name type="scientific">Mucilaginibacter mallensis</name>
    <dbReference type="NCBI Taxonomy" id="652787"/>
    <lineage>
        <taxon>Bacteria</taxon>
        <taxon>Pseudomonadati</taxon>
        <taxon>Bacteroidota</taxon>
        <taxon>Sphingobacteriia</taxon>
        <taxon>Sphingobacteriales</taxon>
        <taxon>Sphingobacteriaceae</taxon>
        <taxon>Mucilaginibacter</taxon>
    </lineage>
</organism>
<dbReference type="OrthoDB" id="764986at2"/>
<accession>A0A1H2CHX7</accession>
<sequence>MDSKFNFLATGRTNEELLERIDNRQKYMPETVDASVAELQFRGHVFSDDELRVIDEDIQAHRNNAAQVDGRLGFFNNNTNNVIVNDPDAPTMYSRRALYTFTVLCGALFGSILMAMNISKTEKKGNAFWVVLFGIGFTVLQYYIMSNLAKQGSGSSSAIIGGIVAAYILDFIFWKRFIGYATFYRARQIWVPLVIAVVIGALLVLAIIYGGQQ</sequence>
<keyword evidence="3" id="KW-1185">Reference proteome</keyword>
<keyword evidence="1" id="KW-1133">Transmembrane helix</keyword>
<reference evidence="2 3" key="1">
    <citation type="submission" date="2016-10" db="EMBL/GenBank/DDBJ databases">
        <authorList>
            <person name="de Groot N.N."/>
        </authorList>
    </citation>
    <scope>NUCLEOTIDE SEQUENCE [LARGE SCALE GENOMIC DNA]</scope>
    <source>
        <strain evidence="2 3">MP1X4</strain>
    </source>
</reference>
<evidence type="ECO:0000313" key="3">
    <source>
        <dbReference type="Proteomes" id="UP000199679"/>
    </source>
</evidence>
<evidence type="ECO:0000256" key="1">
    <source>
        <dbReference type="SAM" id="Phobius"/>
    </source>
</evidence>
<gene>
    <name evidence="2" type="ORF">SAMN05216490_5047</name>
</gene>
<protein>
    <submittedName>
        <fullName evidence="2">Uncharacterized protein</fullName>
    </submittedName>
</protein>
<dbReference type="STRING" id="652787.SAMN05216490_5047"/>
<keyword evidence="1" id="KW-0812">Transmembrane</keyword>
<feature type="transmembrane region" description="Helical" evidence="1">
    <location>
        <begin position="157"/>
        <end position="177"/>
    </location>
</feature>
<name>A0A1H2CHX7_MUCMA</name>
<evidence type="ECO:0000313" key="2">
    <source>
        <dbReference type="EMBL" id="SDT69656.1"/>
    </source>
</evidence>
<dbReference type="EMBL" id="LT629740">
    <property type="protein sequence ID" value="SDT69656.1"/>
    <property type="molecule type" value="Genomic_DNA"/>
</dbReference>